<dbReference type="InterPro" id="IPR012907">
    <property type="entry name" value="Peptidase_S11_C"/>
</dbReference>
<evidence type="ECO:0000256" key="9">
    <source>
        <dbReference type="ARBA" id="ARBA00022960"/>
    </source>
</evidence>
<evidence type="ECO:0000256" key="3">
    <source>
        <dbReference type="ARBA" id="ARBA00007164"/>
    </source>
</evidence>
<evidence type="ECO:0000256" key="14">
    <source>
        <dbReference type="PIRSR" id="PIRSR618044-2"/>
    </source>
</evidence>
<evidence type="ECO:0000313" key="19">
    <source>
        <dbReference type="Proteomes" id="UP000245695"/>
    </source>
</evidence>
<dbReference type="GO" id="GO:0009002">
    <property type="term" value="F:serine-type D-Ala-D-Ala carboxypeptidase activity"/>
    <property type="evidence" value="ECO:0007669"/>
    <property type="project" value="UniProtKB-EC"/>
</dbReference>
<comment type="pathway">
    <text evidence="2">Cell wall biogenesis; peptidoglycan biosynthesis.</text>
</comment>
<keyword evidence="9" id="KW-0133">Cell shape</keyword>
<dbReference type="GO" id="GO:0006508">
    <property type="term" value="P:proteolysis"/>
    <property type="evidence" value="ECO:0007669"/>
    <property type="project" value="UniProtKB-KW"/>
</dbReference>
<evidence type="ECO:0000256" key="10">
    <source>
        <dbReference type="ARBA" id="ARBA00022984"/>
    </source>
</evidence>
<keyword evidence="8 18" id="KW-0378">Hydrolase</keyword>
<feature type="active site" description="Acyl-ester intermediate" evidence="13">
    <location>
        <position position="60"/>
    </location>
</feature>
<evidence type="ECO:0000256" key="13">
    <source>
        <dbReference type="PIRSR" id="PIRSR618044-1"/>
    </source>
</evidence>
<feature type="active site" evidence="13">
    <location>
        <position position="120"/>
    </location>
</feature>
<evidence type="ECO:0000256" key="7">
    <source>
        <dbReference type="ARBA" id="ARBA00022729"/>
    </source>
</evidence>
<dbReference type="SUPFAM" id="SSF69189">
    <property type="entry name" value="Penicillin-binding protein associated domain"/>
    <property type="match status" value="1"/>
</dbReference>
<dbReference type="GO" id="GO:0009252">
    <property type="term" value="P:peptidoglycan biosynthetic process"/>
    <property type="evidence" value="ECO:0007669"/>
    <property type="project" value="UniProtKB-UniPathway"/>
</dbReference>
<sequence>MKKLASILVAFIMAIIPINTSFANDTGNINVSSKSAVLMDVGSGKVLYEKQAHEKLPPASVTKVMTMLLCMEALESGKLKLTDEVQISENASSMGGSQIFLEAGEVQDVDTLIKGIAVASANDACVAMGEHIGGSVEGFVDMMNKKAKELGMKDTNFVNTNGLPVDNHYTTAYDIALMSRELLKHEAISKYLTTWMDKVVVGKKKVEVGLANTNKMVKHYQGTTGVKTGFTQQAKYCLSASAKRGNTHLIAVTLGAETSPERFKDSSNLLNYGFANYESVNLCTKDDKIANIKIDKAEDENIELVAKDDLSLLIKKGGNKNFERKVKLNENLKLPIKKGSVLGQMEIYQNKKSIGKVDLVNNKDINKAGYMKMLQRVIENMF</sequence>
<dbReference type="AlphaFoldDB" id="A0A2P2BTF5"/>
<evidence type="ECO:0000256" key="11">
    <source>
        <dbReference type="ARBA" id="ARBA00023316"/>
    </source>
</evidence>
<evidence type="ECO:0000313" key="18">
    <source>
        <dbReference type="EMBL" id="CEI73612.1"/>
    </source>
</evidence>
<dbReference type="PANTHER" id="PTHR21581">
    <property type="entry name" value="D-ALANYL-D-ALANINE CARBOXYPEPTIDASE"/>
    <property type="match status" value="1"/>
</dbReference>
<evidence type="ECO:0000256" key="6">
    <source>
        <dbReference type="ARBA" id="ARBA00022670"/>
    </source>
</evidence>
<dbReference type="Gene3D" id="3.40.710.10">
    <property type="entry name" value="DD-peptidase/beta-lactamase superfamily"/>
    <property type="match status" value="1"/>
</dbReference>
<dbReference type="SMART" id="SM00936">
    <property type="entry name" value="PBP5_C"/>
    <property type="match status" value="1"/>
</dbReference>
<dbReference type="InterPro" id="IPR037167">
    <property type="entry name" value="Peptidase_S11_C_sf"/>
</dbReference>
<accession>A0A2P2BTF5</accession>
<dbReference type="InterPro" id="IPR012338">
    <property type="entry name" value="Beta-lactam/transpept-like"/>
</dbReference>
<evidence type="ECO:0000256" key="8">
    <source>
        <dbReference type="ARBA" id="ARBA00022801"/>
    </source>
</evidence>
<keyword evidence="6" id="KW-0645">Protease</keyword>
<dbReference type="KEGG" id="rhom:FRIFI_2084"/>
<organism evidence="18 19">
    <name type="scientific">Romboutsia hominis</name>
    <dbReference type="NCBI Taxonomy" id="1507512"/>
    <lineage>
        <taxon>Bacteria</taxon>
        <taxon>Bacillati</taxon>
        <taxon>Bacillota</taxon>
        <taxon>Clostridia</taxon>
        <taxon>Peptostreptococcales</taxon>
        <taxon>Peptostreptococcaceae</taxon>
        <taxon>Romboutsia</taxon>
    </lineage>
</organism>
<dbReference type="PRINTS" id="PR00725">
    <property type="entry name" value="DADACBPTASE1"/>
</dbReference>
<evidence type="ECO:0000256" key="1">
    <source>
        <dbReference type="ARBA" id="ARBA00003217"/>
    </source>
</evidence>
<dbReference type="Pfam" id="PF00768">
    <property type="entry name" value="Peptidase_S11"/>
    <property type="match status" value="1"/>
</dbReference>
<comment type="function">
    <text evidence="1">Removes C-terminal D-alanyl residues from sugar-peptide cell wall precursors.</text>
</comment>
<evidence type="ECO:0000256" key="15">
    <source>
        <dbReference type="RuleBase" id="RU004016"/>
    </source>
</evidence>
<dbReference type="RefSeq" id="WP_092924631.1">
    <property type="nucleotide sequence ID" value="NZ_FJTZ01000012.1"/>
</dbReference>
<keyword evidence="11" id="KW-0961">Cell wall biogenesis/degradation</keyword>
<dbReference type="InterPro" id="IPR018044">
    <property type="entry name" value="Peptidase_S11"/>
</dbReference>
<evidence type="ECO:0000259" key="17">
    <source>
        <dbReference type="SMART" id="SM00936"/>
    </source>
</evidence>
<feature type="chain" id="PRO_5015202906" description="serine-type D-Ala-D-Ala carboxypeptidase" evidence="16">
    <location>
        <begin position="24"/>
        <end position="382"/>
    </location>
</feature>
<keyword evidence="5 18" id="KW-0121">Carboxypeptidase</keyword>
<dbReference type="Pfam" id="PF07943">
    <property type="entry name" value="PBP5_C"/>
    <property type="match status" value="1"/>
</dbReference>
<reference evidence="18 19" key="1">
    <citation type="submission" date="2014-09" db="EMBL/GenBank/DDBJ databases">
        <authorList>
            <person name="Hornung B.V."/>
        </authorList>
    </citation>
    <scope>NUCLEOTIDE SEQUENCE [LARGE SCALE GENOMIC DNA]</scope>
    <source>
        <strain evidence="18 19">FRIFI</strain>
    </source>
</reference>
<dbReference type="Proteomes" id="UP000245695">
    <property type="component" value="Chromosome 1"/>
</dbReference>
<evidence type="ECO:0000256" key="2">
    <source>
        <dbReference type="ARBA" id="ARBA00004752"/>
    </source>
</evidence>
<dbReference type="Gene3D" id="2.60.410.10">
    <property type="entry name" value="D-Ala-D-Ala carboxypeptidase, C-terminal domain"/>
    <property type="match status" value="1"/>
</dbReference>
<evidence type="ECO:0000256" key="16">
    <source>
        <dbReference type="SAM" id="SignalP"/>
    </source>
</evidence>
<dbReference type="SUPFAM" id="SSF56601">
    <property type="entry name" value="beta-lactamase/transpeptidase-like"/>
    <property type="match status" value="1"/>
</dbReference>
<dbReference type="PANTHER" id="PTHR21581:SF6">
    <property type="entry name" value="TRAFFICKING PROTEIN PARTICLE COMPLEX SUBUNIT 12"/>
    <property type="match status" value="1"/>
</dbReference>
<feature type="active site" description="Proton acceptor" evidence="13">
    <location>
        <position position="63"/>
    </location>
</feature>
<evidence type="ECO:0000256" key="5">
    <source>
        <dbReference type="ARBA" id="ARBA00022645"/>
    </source>
</evidence>
<protein>
    <recommendedName>
        <fullName evidence="4">serine-type D-Ala-D-Ala carboxypeptidase</fullName>
        <ecNumber evidence="4">3.4.16.4</ecNumber>
    </recommendedName>
</protein>
<comment type="similarity">
    <text evidence="3 15">Belongs to the peptidase S11 family.</text>
</comment>
<keyword evidence="7 16" id="KW-0732">Signal</keyword>
<name>A0A2P2BTF5_9FIRM</name>
<evidence type="ECO:0000256" key="12">
    <source>
        <dbReference type="ARBA" id="ARBA00034000"/>
    </source>
</evidence>
<keyword evidence="10" id="KW-0573">Peptidoglycan synthesis</keyword>
<dbReference type="InterPro" id="IPR015956">
    <property type="entry name" value="Peniciliin-bd_prot_C_sf"/>
</dbReference>
<feature type="signal peptide" evidence="16">
    <location>
        <begin position="1"/>
        <end position="23"/>
    </location>
</feature>
<dbReference type="EMBL" id="LN650648">
    <property type="protein sequence ID" value="CEI73612.1"/>
    <property type="molecule type" value="Genomic_DNA"/>
</dbReference>
<dbReference type="GO" id="GO:0008360">
    <property type="term" value="P:regulation of cell shape"/>
    <property type="evidence" value="ECO:0007669"/>
    <property type="project" value="UniProtKB-KW"/>
</dbReference>
<evidence type="ECO:0000256" key="4">
    <source>
        <dbReference type="ARBA" id="ARBA00012448"/>
    </source>
</evidence>
<feature type="domain" description="Peptidase S11 D-Ala-D-Ala carboxypeptidase A C-terminal" evidence="17">
    <location>
        <begin position="277"/>
        <end position="367"/>
    </location>
</feature>
<dbReference type="GO" id="GO:0071555">
    <property type="term" value="P:cell wall organization"/>
    <property type="evidence" value="ECO:0007669"/>
    <property type="project" value="UniProtKB-KW"/>
</dbReference>
<comment type="catalytic activity">
    <reaction evidence="12">
        <text>Preferential cleavage: (Ac)2-L-Lys-D-Ala-|-D-Ala. Also transpeptidation of peptidyl-alanyl moieties that are N-acyl substituents of D-alanine.</text>
        <dbReference type="EC" id="3.4.16.4"/>
    </reaction>
</comment>
<feature type="binding site" evidence="14">
    <location>
        <position position="227"/>
    </location>
    <ligand>
        <name>substrate</name>
    </ligand>
</feature>
<gene>
    <name evidence="18" type="ORF">FRIFI_2084</name>
</gene>
<dbReference type="EC" id="3.4.16.4" evidence="4"/>
<proteinExistence type="inferred from homology"/>
<dbReference type="InterPro" id="IPR001967">
    <property type="entry name" value="Peptidase_S11_N"/>
</dbReference>
<dbReference type="UniPathway" id="UPA00219"/>
<keyword evidence="19" id="KW-1185">Reference proteome</keyword>